<feature type="domain" description="Histidine kinase" evidence="7">
    <location>
        <begin position="2413"/>
        <end position="2633"/>
    </location>
</feature>
<dbReference type="CDD" id="cd00082">
    <property type="entry name" value="HisKA"/>
    <property type="match status" value="1"/>
</dbReference>
<dbReference type="InterPro" id="IPR003018">
    <property type="entry name" value="GAF"/>
</dbReference>
<dbReference type="SUPFAM" id="SSF55874">
    <property type="entry name" value="ATPase domain of HSP90 chaperone/DNA topoisomerase II/histidine kinase"/>
    <property type="match status" value="1"/>
</dbReference>
<protein>
    <recommendedName>
        <fullName evidence="2">histidine kinase</fullName>
        <ecNumber evidence="2">2.7.13.3</ecNumber>
    </recommendedName>
</protein>
<dbReference type="SMART" id="SM00387">
    <property type="entry name" value="HATPase_c"/>
    <property type="match status" value="1"/>
</dbReference>
<dbReference type="RefSeq" id="WP_135477820.1">
    <property type="nucleotide sequence ID" value="NZ_SIJK02000012.1"/>
</dbReference>
<evidence type="ECO:0000259" key="8">
    <source>
        <dbReference type="PROSITE" id="PS50112"/>
    </source>
</evidence>
<dbReference type="PRINTS" id="PR00344">
    <property type="entry name" value="BCTRLSENSOR"/>
</dbReference>
<dbReference type="Pfam" id="PF01590">
    <property type="entry name" value="GAF"/>
    <property type="match status" value="5"/>
</dbReference>
<evidence type="ECO:0000259" key="7">
    <source>
        <dbReference type="PROSITE" id="PS50109"/>
    </source>
</evidence>
<name>A0ABS4D8P4_9CHLR</name>
<dbReference type="SUPFAM" id="SSF47384">
    <property type="entry name" value="Homodimeric domain of signal transducing histidine kinase"/>
    <property type="match status" value="1"/>
</dbReference>
<dbReference type="InterPro" id="IPR036097">
    <property type="entry name" value="HisK_dim/P_sf"/>
</dbReference>
<dbReference type="InterPro" id="IPR035965">
    <property type="entry name" value="PAS-like_dom_sf"/>
</dbReference>
<dbReference type="Pfam" id="PF00512">
    <property type="entry name" value="HisKA"/>
    <property type="match status" value="1"/>
</dbReference>
<dbReference type="PANTHER" id="PTHR45569">
    <property type="entry name" value="SENSOR PROTEIN KDPD"/>
    <property type="match status" value="1"/>
</dbReference>
<dbReference type="SMART" id="SM00065">
    <property type="entry name" value="GAF"/>
    <property type="match status" value="12"/>
</dbReference>
<keyword evidence="4" id="KW-0418">Kinase</keyword>
<evidence type="ECO:0000256" key="1">
    <source>
        <dbReference type="ARBA" id="ARBA00000085"/>
    </source>
</evidence>
<dbReference type="SMART" id="SM00091">
    <property type="entry name" value="PAS"/>
    <property type="match status" value="1"/>
</dbReference>
<evidence type="ECO:0000256" key="2">
    <source>
        <dbReference type="ARBA" id="ARBA00012438"/>
    </source>
</evidence>
<evidence type="ECO:0000313" key="10">
    <source>
        <dbReference type="Proteomes" id="UP001193081"/>
    </source>
</evidence>
<dbReference type="InterPro" id="IPR029016">
    <property type="entry name" value="GAF-like_dom_sf"/>
</dbReference>
<evidence type="ECO:0000256" key="5">
    <source>
        <dbReference type="ARBA" id="ARBA00023012"/>
    </source>
</evidence>
<dbReference type="PANTHER" id="PTHR45569:SF1">
    <property type="entry name" value="SENSOR PROTEIN KDPD"/>
    <property type="match status" value="1"/>
</dbReference>
<dbReference type="InterPro" id="IPR003594">
    <property type="entry name" value="HATPase_dom"/>
</dbReference>
<dbReference type="PROSITE" id="PS50112">
    <property type="entry name" value="PAS"/>
    <property type="match status" value="1"/>
</dbReference>
<dbReference type="Gene3D" id="1.10.287.130">
    <property type="match status" value="1"/>
</dbReference>
<dbReference type="EC" id="2.7.13.3" evidence="2"/>
<dbReference type="InterPro" id="IPR004358">
    <property type="entry name" value="Sig_transdc_His_kin-like_C"/>
</dbReference>
<comment type="catalytic activity">
    <reaction evidence="1">
        <text>ATP + protein L-histidine = ADP + protein N-phospho-L-histidine.</text>
        <dbReference type="EC" id="2.7.13.3"/>
    </reaction>
</comment>
<accession>A0ABS4D8P4</accession>
<evidence type="ECO:0000313" key="9">
    <source>
        <dbReference type="EMBL" id="MBP1465785.1"/>
    </source>
</evidence>
<dbReference type="InterPro" id="IPR036890">
    <property type="entry name" value="HATPase_C_sf"/>
</dbReference>
<dbReference type="SUPFAM" id="SSF55785">
    <property type="entry name" value="PYP-like sensor domain (PAS domain)"/>
    <property type="match status" value="1"/>
</dbReference>
<organism evidence="9 10">
    <name type="scientific">Candidatus Chloroploca mongolica</name>
    <dbReference type="NCBI Taxonomy" id="2528176"/>
    <lineage>
        <taxon>Bacteria</taxon>
        <taxon>Bacillati</taxon>
        <taxon>Chloroflexota</taxon>
        <taxon>Chloroflexia</taxon>
        <taxon>Chloroflexales</taxon>
        <taxon>Chloroflexineae</taxon>
        <taxon>Oscillochloridaceae</taxon>
        <taxon>Candidatus Chloroploca</taxon>
    </lineage>
</organism>
<dbReference type="PROSITE" id="PS50109">
    <property type="entry name" value="HIS_KIN"/>
    <property type="match status" value="1"/>
</dbReference>
<dbReference type="Gene3D" id="3.30.450.40">
    <property type="match status" value="12"/>
</dbReference>
<feature type="domain" description="PAS" evidence="8">
    <location>
        <begin position="2275"/>
        <end position="2349"/>
    </location>
</feature>
<keyword evidence="6" id="KW-0175">Coiled coil</keyword>
<dbReference type="Pfam" id="PF02518">
    <property type="entry name" value="HATPase_c"/>
    <property type="match status" value="1"/>
</dbReference>
<keyword evidence="4" id="KW-0808">Transferase</keyword>
<reference evidence="9 10" key="1">
    <citation type="submission" date="2021-03" db="EMBL/GenBank/DDBJ databases">
        <authorList>
            <person name="Grouzdev D.S."/>
        </authorList>
    </citation>
    <scope>NUCLEOTIDE SEQUENCE [LARGE SCALE GENOMIC DNA]</scope>
    <source>
        <strain evidence="9 10">M50-1</strain>
    </source>
</reference>
<keyword evidence="5" id="KW-0902">Two-component regulatory system</keyword>
<dbReference type="Pfam" id="PF00989">
    <property type="entry name" value="PAS"/>
    <property type="match status" value="1"/>
</dbReference>
<dbReference type="CDD" id="cd00130">
    <property type="entry name" value="PAS"/>
    <property type="match status" value="1"/>
</dbReference>
<comment type="caution">
    <text evidence="9">The sequence shown here is derived from an EMBL/GenBank/DDBJ whole genome shotgun (WGS) entry which is preliminary data.</text>
</comment>
<evidence type="ECO:0000256" key="6">
    <source>
        <dbReference type="SAM" id="Coils"/>
    </source>
</evidence>
<sequence>MDTTLALTSATGWELLTQLAQSTQLQTPVPSADYAGRLVALLARYLPCSAGRLELCEQGRVVATAAWGAEFAPSEASTLLECGADAELVGQLFLHEHYGVLLEPAFRTALAAQLAFLIASQQRLLASTQIEQIYEIAAARLKLVGDRDLVTLLQTFLASVASLLQVEAGAIYTVDPDEGRLNLLALGARDLRLTTSLPLSSENLIVQALQGIQIGTLTLDLCRTTQAPPQDLARPALAVPLKHQDEPVGTLVFLLKHAHVPSRLLQAADVCASQVMLLVRNARLLSHQQQRARELFVLYENSQQITGTGQLDGMLARATENIALTLKADICAVHLVEQSPPDTLHTISVYSDDSTHHAERNGRFPTTLKGARFILAQVGRDETMLIEDTQAIAGHNDFAAILSAAGCQSALVLTLRGQDQILGLMTLGFNRPRHPVSPTDRNLAQVLAAQVATAILNRRLYLAAQQRATELELLQSISQKLTAELSLEETIEAILAGAKELARFNGARITLVDQRAQALRIGAQWGLDEALAAAELTTWLSRHQRTLRISDLSLLPPQLRDLHLSGAVKLTDQGPARSYLGVPLRLREELLGTCELFAVQPGAFTEDDARLLTIVAGYAAQAIANASRYEQADTSLQVRIEQLRALQRVSSQLASTLDQKEILQYVLDQALKVTRASHGLIALRNTADDDETAEHSLLLDTLGLGDQQTPAIYRDALDTTVPQVRSVYFIAEAVGFETARHDQLIGTPLPFTATTAWRALERREPEFNDRLSADEWVPEHLADKQSALAAPIFYQAGVYGVLILFAPRLRAFDYDAVEFLRALTHQAAVGIGNAQRYAELEHLYRTQETKAEILNNVLEIGQALRGDRSLENLLEQVAYSAVESANYRKALFCLTNPQQPRLLTPFAAAGIPRDVLASMKQLALDDRLVTRYLEPRFRLGRCYFIPAQEAHAIEREFETNIFAYLQGDDEPLPSEWQMSDRLCVPLYATDGDLLGVMLVADPLDHRRPTERTVEPLAIFADQAAIAIENAWLLRDADARADEMTALFQVGTAATSTTDLDTLLNRVYAELTSFLGVPSFFFVASYHHETDDVYFNLFMQGNELAYAMHKTVVPRSGLIELVLRNGEPLLIADLWAEPAYQAQAVHYADEAASIRSWLGVPLVSQGRAIGLLCLQDVQPHAFAQPEVQFLSTVASQLAIAIERASLFDERERRLAELDVINQIGHVTSSTLDLQMMLEQVYDHLKSFLSLDSFFVFIYYEEENRITLSIEVDDEILTFDDHWRTPSPTSLTARIIQTRSPLLFHDLRQEEMDENFNPVTFGTERVSASWLGVPLLVGESSVVGVIAVMSYSPGLYGPRERSFLTTVANQLALGVQNVRLLEQAEAQVDQLQLVNQVSFLASAETQVQAIYQLVVDAMAQATRVDQARLVIYDREAGVAYAVAEHRASGVLDQIRIPLRDSPSVDWLDQHREPLVALDAQHDPLFVLSHATFRELDIRSIALVPLVVAEEVIGAVGLDFVGRVGEFSTQRVKLCHTIANQTSTAISRAQAFAAASASAEALEQKVKDLSTVLDAAGILSSLLRADEVLNKLMDLVSRSLGVATVALWIINGEDVLVPIAIAGIPIDQRQSMRVPVGEGMTGRVASTRKPLIIDNVELSGTSLYPTYQRENHLVSYMGVPVIYQGETIGVLSVMTNAERHFSQDEQALLSGLADQAATALQTARLFQEREQNIHELSTINTISADVNATLQLDDLISHLHEGIGKVLDVRTSMVTLYDVPTNTFTCPLAYHQGLRVQPTAQMLRDAVNARVVQAHQSLLFTSRDDILAAGLLPEPFDPALVEYPVESLLVVPILFGNQPLGVINVQSYEPRAFTEGDERFLMTVANQAAAAINNARLFSEMTRNAEEMQTLLDVTRSLAGSLDLDETQRLIAFGALGLLNAELCAVLRLDAHGTIEQQVLVDASGLRDDLHIDFRFHGMTHALLERNAPLAIADLQAFEDSNPDALRLGIHSVVGTAIGLHDERLGVIWIGLYQPHEWSAQQISLLGILANQAGQALKSARLFEEISNLAADLEHRVKERTAEVELANQQLSEEKERLEAVHTITLELTTQLDTSIILRESLESISLNLGVTRGSIMLRDPENQVLICRAVLFGLGDARTANIPLSLGGGEGLAGWVMQYHESVNIPDVLQDPRWQQEPGRADDVRSAAAVPLQTSDQALGVLVLSSTQVNYFTDSQMNLLGTIASVVAAAVSNAQLYSYINDLANSNGLLLETQREESSKRAAVFSSVSEGIIVLDPDQCITLFNPAAEQVVEVASDMVLGHPLSILEHLNTDDMAVQRRARAIFQALANGLKQVELHQQIYSTSIDLTDPTQFIAANLAPVIGPSGDHYGNVAVLRDVTGEIEADQAKRQFISDVSHELRTPLTAVKGYVDVLLLTAADSLNEDQIGFLQIIKNNTNRLRALIDDILEFSRPDSKRKLQISDIDIPSLIKEAVQSLLLEAEHKQMQVSLDVPDDLPLVMGDQRRISQVFFNLFSNAVKYTFEGGRIHVRAFLNPGGMLQIEVEDTGVGMTPAQLKKLFRPFYRADNPLRDITGGTGLGLAIAKQIVEQHGGEMWVPYSEPGRGSVFSFILPLEQPEAEQTDEDAT</sequence>
<dbReference type="InterPro" id="IPR013767">
    <property type="entry name" value="PAS_fold"/>
</dbReference>
<dbReference type="InterPro" id="IPR052023">
    <property type="entry name" value="Histidine_kinase_KdpD"/>
</dbReference>
<dbReference type="SUPFAM" id="SSF55781">
    <property type="entry name" value="GAF domain-like"/>
    <property type="match status" value="12"/>
</dbReference>
<keyword evidence="10" id="KW-1185">Reference proteome</keyword>
<evidence type="ECO:0000256" key="4">
    <source>
        <dbReference type="ARBA" id="ARBA00022777"/>
    </source>
</evidence>
<dbReference type="SMART" id="SM00388">
    <property type="entry name" value="HisKA"/>
    <property type="match status" value="1"/>
</dbReference>
<dbReference type="InterPro" id="IPR000014">
    <property type="entry name" value="PAS"/>
</dbReference>
<dbReference type="InterPro" id="IPR003661">
    <property type="entry name" value="HisK_dim/P_dom"/>
</dbReference>
<dbReference type="Gene3D" id="3.30.565.10">
    <property type="entry name" value="Histidine kinase-like ATPase, C-terminal domain"/>
    <property type="match status" value="1"/>
</dbReference>
<proteinExistence type="predicted"/>
<dbReference type="Proteomes" id="UP001193081">
    <property type="component" value="Unassembled WGS sequence"/>
</dbReference>
<keyword evidence="3" id="KW-0597">Phosphoprotein</keyword>
<dbReference type="EMBL" id="SIJK02000012">
    <property type="protein sequence ID" value="MBP1465785.1"/>
    <property type="molecule type" value="Genomic_DNA"/>
</dbReference>
<feature type="coiled-coil region" evidence="6">
    <location>
        <begin position="2067"/>
        <end position="2098"/>
    </location>
</feature>
<dbReference type="CDD" id="cd16922">
    <property type="entry name" value="HATPase_EvgS-ArcB-TorS-like"/>
    <property type="match status" value="1"/>
</dbReference>
<evidence type="ECO:0000256" key="3">
    <source>
        <dbReference type="ARBA" id="ARBA00022553"/>
    </source>
</evidence>
<dbReference type="Pfam" id="PF13185">
    <property type="entry name" value="GAF_2"/>
    <property type="match status" value="7"/>
</dbReference>
<gene>
    <name evidence="9" type="ORF">EYB53_008715</name>
</gene>
<dbReference type="Gene3D" id="3.30.450.20">
    <property type="entry name" value="PAS domain"/>
    <property type="match status" value="1"/>
</dbReference>
<dbReference type="InterPro" id="IPR005467">
    <property type="entry name" value="His_kinase_dom"/>
</dbReference>